<dbReference type="Proteomes" id="UP000037600">
    <property type="component" value="Unassembled WGS sequence"/>
</dbReference>
<evidence type="ECO:0000256" key="2">
    <source>
        <dbReference type="ARBA" id="ARBA00022801"/>
    </source>
</evidence>
<proteinExistence type="inferred from homology"/>
<dbReference type="Gene3D" id="3.30.1120.10">
    <property type="match status" value="1"/>
</dbReference>
<dbReference type="PANTHER" id="PTHR42693:SF53">
    <property type="entry name" value="ENDO-4-O-SULFATASE"/>
    <property type="match status" value="1"/>
</dbReference>
<keyword evidence="2" id="KW-0378">Hydrolase</keyword>
<dbReference type="AlphaFoldDB" id="A0A0J8GT03"/>
<comment type="caution">
    <text evidence="4">The sequence shown here is derived from an EMBL/GenBank/DDBJ whole genome shotgun (WGS) entry which is preliminary data.</text>
</comment>
<dbReference type="InterPro" id="IPR050738">
    <property type="entry name" value="Sulfatase"/>
</dbReference>
<comment type="similarity">
    <text evidence="1">Belongs to the sulfatase family.</text>
</comment>
<dbReference type="OrthoDB" id="9803751at2"/>
<dbReference type="STRING" id="1513271.XM47_14060"/>
<evidence type="ECO:0000313" key="5">
    <source>
        <dbReference type="Proteomes" id="UP000037600"/>
    </source>
</evidence>
<dbReference type="EMBL" id="LAZL01000024">
    <property type="protein sequence ID" value="KMT64419.1"/>
    <property type="molecule type" value="Genomic_DNA"/>
</dbReference>
<feature type="non-terminal residue" evidence="4">
    <location>
        <position position="1"/>
    </location>
</feature>
<dbReference type="PANTHER" id="PTHR42693">
    <property type="entry name" value="ARYLSULFATASE FAMILY MEMBER"/>
    <property type="match status" value="1"/>
</dbReference>
<dbReference type="RefSeq" id="WP_048693781.1">
    <property type="nucleotide sequence ID" value="NZ_KQ130497.1"/>
</dbReference>
<feature type="domain" description="Sulfatase N-terminal" evidence="3">
    <location>
        <begin position="4"/>
        <end position="155"/>
    </location>
</feature>
<sequence length="290" mass="33409">ALSRDAVKFIERAKNQPFMLYMSYNAPHTPLQAPEETIAKYNHIPNKERRIYAAMIDEMDKGIGMLIAALKRTNQYENTLIFFLSDNGGVYPESWQPNFNWSDNSPFRRGKVALLEGGIHVPFIAHWPAKIKQGFEFDGLVSSLDIAATSVAIAGADTSDGKLEGVNLLPYLTQEKTNSPHHALFWRLEEADHIYAVRTMKAKYMRQPLPDVGRSFFDMEKDPYEQNNLVDQRPKQQAELAKLWNQWNSKNINNILLQSWEYKKVRNDFYQELYEKNKADAAAQPSYSIE</sequence>
<protein>
    <submittedName>
        <fullName evidence="4">Sulfatase</fullName>
    </submittedName>
</protein>
<dbReference type="Gene3D" id="3.40.720.10">
    <property type="entry name" value="Alkaline Phosphatase, subunit A"/>
    <property type="match status" value="1"/>
</dbReference>
<accession>A0A0J8GT03</accession>
<dbReference type="InterPro" id="IPR017850">
    <property type="entry name" value="Alkaline_phosphatase_core_sf"/>
</dbReference>
<reference evidence="4 5" key="1">
    <citation type="submission" date="2015-04" db="EMBL/GenBank/DDBJ databases">
        <title>Draft Genome Sequence of the Novel Agar-Digesting Marine Bacterium Q1.</title>
        <authorList>
            <person name="Li Y."/>
            <person name="Li D."/>
            <person name="Chen G."/>
            <person name="Du Z."/>
        </authorList>
    </citation>
    <scope>NUCLEOTIDE SEQUENCE [LARGE SCALE GENOMIC DNA]</scope>
    <source>
        <strain evidence="4 5">Q1</strain>
    </source>
</reference>
<evidence type="ECO:0000256" key="1">
    <source>
        <dbReference type="ARBA" id="ARBA00008779"/>
    </source>
</evidence>
<gene>
    <name evidence="4" type="ORF">XM47_14060</name>
</gene>
<evidence type="ECO:0000313" key="4">
    <source>
        <dbReference type="EMBL" id="KMT64419.1"/>
    </source>
</evidence>
<keyword evidence="5" id="KW-1185">Reference proteome</keyword>
<dbReference type="GO" id="GO:0004065">
    <property type="term" value="F:arylsulfatase activity"/>
    <property type="evidence" value="ECO:0007669"/>
    <property type="project" value="TreeGrafter"/>
</dbReference>
<organism evidence="4 5">
    <name type="scientific">Catenovulum maritimum</name>
    <dbReference type="NCBI Taxonomy" id="1513271"/>
    <lineage>
        <taxon>Bacteria</taxon>
        <taxon>Pseudomonadati</taxon>
        <taxon>Pseudomonadota</taxon>
        <taxon>Gammaproteobacteria</taxon>
        <taxon>Alteromonadales</taxon>
        <taxon>Alteromonadaceae</taxon>
        <taxon>Catenovulum</taxon>
    </lineage>
</organism>
<name>A0A0J8GT03_9ALTE</name>
<dbReference type="PATRIC" id="fig|1513271.3.peg.2887"/>
<dbReference type="InterPro" id="IPR000917">
    <property type="entry name" value="Sulfatase_N"/>
</dbReference>
<dbReference type="SUPFAM" id="SSF53649">
    <property type="entry name" value="Alkaline phosphatase-like"/>
    <property type="match status" value="1"/>
</dbReference>
<dbReference type="Pfam" id="PF00884">
    <property type="entry name" value="Sulfatase"/>
    <property type="match status" value="1"/>
</dbReference>
<evidence type="ECO:0000259" key="3">
    <source>
        <dbReference type="Pfam" id="PF00884"/>
    </source>
</evidence>